<dbReference type="SUPFAM" id="SSF56112">
    <property type="entry name" value="Protein kinase-like (PK-like)"/>
    <property type="match status" value="1"/>
</dbReference>
<keyword evidence="2" id="KW-1185">Reference proteome</keyword>
<evidence type="ECO:0000313" key="1">
    <source>
        <dbReference type="EMBL" id="KAK3368533.1"/>
    </source>
</evidence>
<dbReference type="EMBL" id="JAULSW010000010">
    <property type="protein sequence ID" value="KAK3368533.1"/>
    <property type="molecule type" value="Genomic_DNA"/>
</dbReference>
<protein>
    <recommendedName>
        <fullName evidence="3">Protein kinase domain-containing protein</fullName>
    </recommendedName>
</protein>
<dbReference type="InterPro" id="IPR011009">
    <property type="entry name" value="Kinase-like_dom_sf"/>
</dbReference>
<gene>
    <name evidence="1" type="ORF">B0H63DRAFT_534788</name>
</gene>
<dbReference type="Gene3D" id="1.10.510.10">
    <property type="entry name" value="Transferase(Phosphotransferase) domain 1"/>
    <property type="match status" value="1"/>
</dbReference>
<comment type="caution">
    <text evidence="1">The sequence shown here is derived from an EMBL/GenBank/DDBJ whole genome shotgun (WGS) entry which is preliminary data.</text>
</comment>
<evidence type="ECO:0008006" key="3">
    <source>
        <dbReference type="Google" id="ProtNLM"/>
    </source>
</evidence>
<sequence length="581" mass="64536">MSSPIQFQVDLNEIIKKIIETVKDAHDFERGSFEILTGFRRELAQTDLYDGVLKSRILRGSETILDAVGDVQRAALVDAVQDVYRGWQDLYAFVKQPPQNLASSATWPAAGTATTGSETQSWTGPTRGIYWAVRGKSRAKRIMDQIRLSNKFLGDHINEICRYYDRLDPQSTTRANIAALSDALDHSRVGISTQITRLAIQHGRTPSNMGLLQEAGFVRIQDEATFGAGSSLRRGLIAGSKPVLVECIPSTDFFSDSLDRAVRLAMLLNQPPVDGFAILPCLGLSQNKTERRFEFIFDITDPRTEMSQAGQPTASADAILSGFHSLHSQLSKADRNKDPGILRHYKIHEARTRPLSIGQRLTLAQSLAQTVQHLHQANWVHGNINSCNFYFFHERTPTEAGGLSIVQLRNAYLFGFQFSRLTADYSDRRMWPHLRPQDNLHRHPDRQILQDEEGNTTSPRRPHTPHHDIYSLGVVLLEIGLGKAAEELVKLARRLLPGDLASQITSEQAAVKLAKLVFVALAKDFLPGTMGDAYTDITCLCLEGSVMNLDDGESVDLKVSLSTAFRSRVLDPLGRMLGVVG</sequence>
<proteinExistence type="predicted"/>
<evidence type="ECO:0000313" key="2">
    <source>
        <dbReference type="Proteomes" id="UP001285441"/>
    </source>
</evidence>
<accession>A0AAE0N394</accession>
<reference evidence="1" key="1">
    <citation type="journal article" date="2023" name="Mol. Phylogenet. Evol.">
        <title>Genome-scale phylogeny and comparative genomics of the fungal order Sordariales.</title>
        <authorList>
            <person name="Hensen N."/>
            <person name="Bonometti L."/>
            <person name="Westerberg I."/>
            <person name="Brannstrom I.O."/>
            <person name="Guillou S."/>
            <person name="Cros-Aarteil S."/>
            <person name="Calhoun S."/>
            <person name="Haridas S."/>
            <person name="Kuo A."/>
            <person name="Mondo S."/>
            <person name="Pangilinan J."/>
            <person name="Riley R."/>
            <person name="LaButti K."/>
            <person name="Andreopoulos B."/>
            <person name="Lipzen A."/>
            <person name="Chen C."/>
            <person name="Yan M."/>
            <person name="Daum C."/>
            <person name="Ng V."/>
            <person name="Clum A."/>
            <person name="Steindorff A."/>
            <person name="Ohm R.A."/>
            <person name="Martin F."/>
            <person name="Silar P."/>
            <person name="Natvig D.O."/>
            <person name="Lalanne C."/>
            <person name="Gautier V."/>
            <person name="Ament-Velasquez S.L."/>
            <person name="Kruys A."/>
            <person name="Hutchinson M.I."/>
            <person name="Powell A.J."/>
            <person name="Barry K."/>
            <person name="Miller A.N."/>
            <person name="Grigoriev I.V."/>
            <person name="Debuchy R."/>
            <person name="Gladieux P."/>
            <person name="Hiltunen Thoren M."/>
            <person name="Johannesson H."/>
        </authorList>
    </citation>
    <scope>NUCLEOTIDE SEQUENCE</scope>
    <source>
        <strain evidence="1">CBS 232.78</strain>
    </source>
</reference>
<organism evidence="1 2">
    <name type="scientific">Podospora didyma</name>
    <dbReference type="NCBI Taxonomy" id="330526"/>
    <lineage>
        <taxon>Eukaryota</taxon>
        <taxon>Fungi</taxon>
        <taxon>Dikarya</taxon>
        <taxon>Ascomycota</taxon>
        <taxon>Pezizomycotina</taxon>
        <taxon>Sordariomycetes</taxon>
        <taxon>Sordariomycetidae</taxon>
        <taxon>Sordariales</taxon>
        <taxon>Podosporaceae</taxon>
        <taxon>Podospora</taxon>
    </lineage>
</organism>
<dbReference type="PANTHER" id="PTHR37542">
    <property type="entry name" value="HELO DOMAIN-CONTAINING PROTEIN-RELATED"/>
    <property type="match status" value="1"/>
</dbReference>
<reference evidence="1" key="2">
    <citation type="submission" date="2023-06" db="EMBL/GenBank/DDBJ databases">
        <authorList>
            <consortium name="Lawrence Berkeley National Laboratory"/>
            <person name="Haridas S."/>
            <person name="Hensen N."/>
            <person name="Bonometti L."/>
            <person name="Westerberg I."/>
            <person name="Brannstrom I.O."/>
            <person name="Guillou S."/>
            <person name="Cros-Aarteil S."/>
            <person name="Calhoun S."/>
            <person name="Kuo A."/>
            <person name="Mondo S."/>
            <person name="Pangilinan J."/>
            <person name="Riley R."/>
            <person name="LaButti K."/>
            <person name="Andreopoulos B."/>
            <person name="Lipzen A."/>
            <person name="Chen C."/>
            <person name="Yanf M."/>
            <person name="Daum C."/>
            <person name="Ng V."/>
            <person name="Clum A."/>
            <person name="Steindorff A."/>
            <person name="Ohm R."/>
            <person name="Martin F."/>
            <person name="Silar P."/>
            <person name="Natvig D."/>
            <person name="Lalanne C."/>
            <person name="Gautier V."/>
            <person name="Ament-velasquez S.L."/>
            <person name="Kruys A."/>
            <person name="Hutchinson M.I."/>
            <person name="Powell A.J."/>
            <person name="Barry K."/>
            <person name="Miller A.N."/>
            <person name="Grigoriev I.V."/>
            <person name="Debuchy R."/>
            <person name="Gladieux P."/>
            <person name="Thoren M.H."/>
            <person name="Johannesson H."/>
        </authorList>
    </citation>
    <scope>NUCLEOTIDE SEQUENCE</scope>
    <source>
        <strain evidence="1">CBS 232.78</strain>
    </source>
</reference>
<name>A0AAE0N394_9PEZI</name>
<dbReference type="Proteomes" id="UP001285441">
    <property type="component" value="Unassembled WGS sequence"/>
</dbReference>
<dbReference type="PANTHER" id="PTHR37542:SF3">
    <property type="entry name" value="PRION-INHIBITION AND PROPAGATION HELO DOMAIN-CONTAINING PROTEIN"/>
    <property type="match status" value="1"/>
</dbReference>
<dbReference type="AlphaFoldDB" id="A0AAE0N394"/>